<dbReference type="RefSeq" id="WP_186854016.1">
    <property type="nucleotide sequence ID" value="NZ_JACOPG010000002.1"/>
</dbReference>
<gene>
    <name evidence="1" type="ORF">H8R94_04480</name>
</gene>
<name>A0ABR7GEJ4_9FIRM</name>
<comment type="caution">
    <text evidence="1">The sequence shown here is derived from an EMBL/GenBank/DDBJ whole genome shotgun (WGS) entry which is preliminary data.</text>
</comment>
<protein>
    <submittedName>
        <fullName evidence="1">Uncharacterized protein</fullName>
    </submittedName>
</protein>
<organism evidence="1 2">
    <name type="scientific">Roseburia lenta</name>
    <dbReference type="NCBI Taxonomy" id="2763061"/>
    <lineage>
        <taxon>Bacteria</taxon>
        <taxon>Bacillati</taxon>
        <taxon>Bacillota</taxon>
        <taxon>Clostridia</taxon>
        <taxon>Lachnospirales</taxon>
        <taxon>Lachnospiraceae</taxon>
        <taxon>Roseburia</taxon>
    </lineage>
</organism>
<proteinExistence type="predicted"/>
<accession>A0ABR7GEJ4</accession>
<evidence type="ECO:0000313" key="1">
    <source>
        <dbReference type="EMBL" id="MBC5685865.1"/>
    </source>
</evidence>
<dbReference type="Proteomes" id="UP000643810">
    <property type="component" value="Unassembled WGS sequence"/>
</dbReference>
<reference evidence="1 2" key="1">
    <citation type="submission" date="2020-08" db="EMBL/GenBank/DDBJ databases">
        <title>Genome public.</title>
        <authorList>
            <person name="Liu C."/>
            <person name="Sun Q."/>
        </authorList>
    </citation>
    <scope>NUCLEOTIDE SEQUENCE [LARGE SCALE GENOMIC DNA]</scope>
    <source>
        <strain evidence="1 2">NSJ-9</strain>
    </source>
</reference>
<dbReference type="EMBL" id="JACOPG010000002">
    <property type="protein sequence ID" value="MBC5685865.1"/>
    <property type="molecule type" value="Genomic_DNA"/>
</dbReference>
<evidence type="ECO:0000313" key="2">
    <source>
        <dbReference type="Proteomes" id="UP000643810"/>
    </source>
</evidence>
<keyword evidence="2" id="KW-1185">Reference proteome</keyword>
<sequence>MKINITPPRHYSDFYLHTKTKKYLKGEYNKLKAWNVFEGERKGYYLYITKRNIQIELIDNGKETVNDIERYLEFLFCNQYIGVSFEGNDNVHLEMKKVKCFYL</sequence>